<dbReference type="InterPro" id="IPR017850">
    <property type="entry name" value="Alkaline_phosphatase_core_sf"/>
</dbReference>
<proteinExistence type="predicted"/>
<evidence type="ECO:0000313" key="1">
    <source>
        <dbReference type="EMBL" id="QSF45418.1"/>
    </source>
</evidence>
<dbReference type="PANTHER" id="PTHR10151:SF120">
    <property type="entry name" value="BIS(5'-ADENOSYL)-TRIPHOSPHATASE"/>
    <property type="match status" value="1"/>
</dbReference>
<protein>
    <submittedName>
        <fullName evidence="1">Alkaline phosphatase family protein</fullName>
    </submittedName>
</protein>
<dbReference type="Proteomes" id="UP000663452">
    <property type="component" value="Chromosome"/>
</dbReference>
<accession>A0ABX7LEY2</accession>
<dbReference type="Pfam" id="PF01663">
    <property type="entry name" value="Phosphodiest"/>
    <property type="match status" value="1"/>
</dbReference>
<evidence type="ECO:0000313" key="2">
    <source>
        <dbReference type="Proteomes" id="UP000663452"/>
    </source>
</evidence>
<name>A0ABX7LEY2_9BACL</name>
<organism evidence="1 2">
    <name type="scientific">Paenibacillus tianjinensis</name>
    <dbReference type="NCBI Taxonomy" id="2810347"/>
    <lineage>
        <taxon>Bacteria</taxon>
        <taxon>Bacillati</taxon>
        <taxon>Bacillota</taxon>
        <taxon>Bacilli</taxon>
        <taxon>Bacillales</taxon>
        <taxon>Paenibacillaceae</taxon>
        <taxon>Paenibacillus</taxon>
    </lineage>
</organism>
<dbReference type="PANTHER" id="PTHR10151">
    <property type="entry name" value="ECTONUCLEOTIDE PYROPHOSPHATASE/PHOSPHODIESTERASE"/>
    <property type="match status" value="1"/>
</dbReference>
<dbReference type="InterPro" id="IPR002591">
    <property type="entry name" value="Phosphodiest/P_Trfase"/>
</dbReference>
<dbReference type="RefSeq" id="WP_206102878.1">
    <property type="nucleotide sequence ID" value="NZ_CP070969.1"/>
</dbReference>
<keyword evidence="2" id="KW-1185">Reference proteome</keyword>
<gene>
    <name evidence="1" type="ORF">JRJ22_01750</name>
</gene>
<dbReference type="SUPFAM" id="SSF53649">
    <property type="entry name" value="Alkaline phosphatase-like"/>
    <property type="match status" value="1"/>
</dbReference>
<sequence>MTESANKLIVVVLDGLRYDAARKYMGYLEHLVEQGRMSCCSVQSELPSLSRPLYEVLLTGTPVSKNGITANHIVRMSQEESVFHLAVAANLRTAAAAYHWVSELYSSAPFDPVADRHQHNVLKPIQHGSFYFEDHYPDSHVFADAEYLRTAYDPHFLYIHPMNIDDAGHRSGGESKEYELAVRRADGLLATLLPKWTEEGYTVIVTADHGMNANGCHGGVTPAERVVPLYMYGVEGLLPDKSAGTLPQLLLASLMCHCLGIAPSKAMTTEGLPPFVPAAPHQEEEQAARW</sequence>
<dbReference type="Gene3D" id="3.40.720.10">
    <property type="entry name" value="Alkaline Phosphatase, subunit A"/>
    <property type="match status" value="1"/>
</dbReference>
<dbReference type="EMBL" id="CP070969">
    <property type="protein sequence ID" value="QSF45418.1"/>
    <property type="molecule type" value="Genomic_DNA"/>
</dbReference>
<reference evidence="1 2" key="1">
    <citation type="submission" date="2021-02" db="EMBL/GenBank/DDBJ databases">
        <title>Paenibacillus tianjinensis sp. nov.</title>
        <authorList>
            <person name="Liu H."/>
        </authorList>
    </citation>
    <scope>NUCLEOTIDE SEQUENCE [LARGE SCALE GENOMIC DNA]</scope>
    <source>
        <strain evidence="1 2">TB2019</strain>
    </source>
</reference>